<dbReference type="NCBIfam" id="NF005603">
    <property type="entry name" value="PRK07340.1"/>
    <property type="match status" value="1"/>
</dbReference>
<keyword evidence="2" id="KW-1185">Reference proteome</keyword>
<dbReference type="EMBL" id="SWJE01000001">
    <property type="protein sequence ID" value="TKC92654.1"/>
    <property type="molecule type" value="Genomic_DNA"/>
</dbReference>
<evidence type="ECO:0000313" key="1">
    <source>
        <dbReference type="EMBL" id="TKC92654.1"/>
    </source>
</evidence>
<dbReference type="NCBIfam" id="NF045512">
    <property type="entry name" value="PyrPipCarbRedLhpI"/>
    <property type="match status" value="1"/>
</dbReference>
<dbReference type="SUPFAM" id="SSF51735">
    <property type="entry name" value="NAD(P)-binding Rossmann-fold domains"/>
    <property type="match status" value="1"/>
</dbReference>
<dbReference type="Proteomes" id="UP000305539">
    <property type="component" value="Unassembled WGS sequence"/>
</dbReference>
<dbReference type="InterPro" id="IPR036291">
    <property type="entry name" value="NAD(P)-bd_dom_sf"/>
</dbReference>
<dbReference type="InterPro" id="IPR023401">
    <property type="entry name" value="ODC_N"/>
</dbReference>
<dbReference type="RefSeq" id="WP_136892437.1">
    <property type="nucleotide sequence ID" value="NZ_SWJE01000001.1"/>
</dbReference>
<proteinExistence type="predicted"/>
<sequence length="306" mass="31606">MTAMQIFDAQATVRLTPFPQLIDALRSACVEYARGAIASPARLVVPLNDGGVMLSMPATAGDLAIHKLVTVCPRNGERGLPTIHGQVTACDADTGEALFALDGPTVTGRRTAAVSMLAIRTLMGTAPRDVLLIGAGTQGAHHARALGEVFPQAKIRVRGSSYARAQAFCAAYGSAAPNLEPIDGVEIPDSVDVVVTVTTSKVAVYDEAPRRERLVVGVGAFTPDAVEIGARTVLGSTLLVDDLAGARHEAGDFIQAGVDWARVATLASVLGDDASAAPRTVPVVFKSVGCAAWDLAACRVARGLAS</sequence>
<comment type="caution">
    <text evidence="1">The sequence shown here is derived from an EMBL/GenBank/DDBJ whole genome shotgun (WGS) entry which is preliminary data.</text>
</comment>
<dbReference type="PANTHER" id="PTHR13812">
    <property type="entry name" value="KETIMINE REDUCTASE MU-CRYSTALLIN"/>
    <property type="match status" value="1"/>
</dbReference>
<name>A0A4U1IFX2_9BURK</name>
<dbReference type="PIRSF" id="PIRSF001439">
    <property type="entry name" value="CryM"/>
    <property type="match status" value="1"/>
</dbReference>
<reference evidence="1 2" key="1">
    <citation type="submission" date="2019-04" db="EMBL/GenBank/DDBJ databases">
        <title>Trinickia sp. 7GSK02, isolated from subtropical forest soil.</title>
        <authorList>
            <person name="Gao Z.-H."/>
            <person name="Qiu L.-H."/>
        </authorList>
    </citation>
    <scope>NUCLEOTIDE SEQUENCE [LARGE SCALE GENOMIC DNA]</scope>
    <source>
        <strain evidence="1 2">7GSK02</strain>
    </source>
</reference>
<organism evidence="1 2">
    <name type="scientific">Trinickia terrae</name>
    <dbReference type="NCBI Taxonomy" id="2571161"/>
    <lineage>
        <taxon>Bacteria</taxon>
        <taxon>Pseudomonadati</taxon>
        <taxon>Pseudomonadota</taxon>
        <taxon>Betaproteobacteria</taxon>
        <taxon>Burkholderiales</taxon>
        <taxon>Burkholderiaceae</taxon>
        <taxon>Trinickia</taxon>
    </lineage>
</organism>
<dbReference type="GO" id="GO:0005737">
    <property type="term" value="C:cytoplasm"/>
    <property type="evidence" value="ECO:0007669"/>
    <property type="project" value="TreeGrafter"/>
</dbReference>
<dbReference type="Pfam" id="PF02423">
    <property type="entry name" value="OCD_Mu_crystall"/>
    <property type="match status" value="1"/>
</dbReference>
<dbReference type="AlphaFoldDB" id="A0A4U1IFX2"/>
<gene>
    <name evidence="1" type="ORF">FAZ69_03020</name>
</gene>
<dbReference type="Gene3D" id="3.40.50.720">
    <property type="entry name" value="NAD(P)-binding Rossmann-like Domain"/>
    <property type="match status" value="1"/>
</dbReference>
<protein>
    <submittedName>
        <fullName evidence="1">Delta(1)-pyrroline-2-carboxylate reductase family protein</fullName>
    </submittedName>
</protein>
<dbReference type="InterPro" id="IPR003462">
    <property type="entry name" value="ODC_Mu_crystall"/>
</dbReference>
<dbReference type="Gene3D" id="3.30.1780.10">
    <property type="entry name" value="ornithine cyclodeaminase, domain 1"/>
    <property type="match status" value="1"/>
</dbReference>
<evidence type="ECO:0000313" key="2">
    <source>
        <dbReference type="Proteomes" id="UP000305539"/>
    </source>
</evidence>
<dbReference type="PANTHER" id="PTHR13812:SF19">
    <property type="entry name" value="KETIMINE REDUCTASE MU-CRYSTALLIN"/>
    <property type="match status" value="1"/>
</dbReference>
<dbReference type="InterPro" id="IPR053444">
    <property type="entry name" value="Pyr2C_reductase-like"/>
</dbReference>
<accession>A0A4U1IFX2</accession>
<dbReference type="OrthoDB" id="5293744at2"/>